<sequence>ALHCNVDGEWLVPIGECLCRAGFQSLGDTCQACPPGTFKATVSSGGCQPCPPHTLPAPAAATACPCEDGFFRAPEDPLEHPCTRPPSPPQAVTALGLGATVQLCWAPPADPGGRKDITYSITCEQCWPESGECRPCDGGVRFSQPPRGLTGTEVTVTDLEPHVNYTFTVEARNGVSPYSHQHSVASATISVNQTEPPRVTSVSLEGRTATSLVLSWTVPLRQQSRVWKYEVTYSKKVTQ</sequence>
<evidence type="ECO:0000256" key="10">
    <source>
        <dbReference type="ARBA" id="ARBA00023136"/>
    </source>
</evidence>
<gene>
    <name evidence="14" type="primary">Epha2</name>
    <name evidence="14" type="ORF">OXYMAD_R10193</name>
</gene>
<dbReference type="PROSITE" id="PS50853">
    <property type="entry name" value="FN3"/>
    <property type="match status" value="2"/>
</dbReference>
<dbReference type="GO" id="GO:0005524">
    <property type="term" value="F:ATP binding"/>
    <property type="evidence" value="ECO:0007669"/>
    <property type="project" value="UniProtKB-KW"/>
</dbReference>
<keyword evidence="10" id="KW-0472">Membrane</keyword>
<dbReference type="PANTHER" id="PTHR46877:SF20">
    <property type="entry name" value="RECEPTOR PROTEIN-TYROSINE KINASE"/>
    <property type="match status" value="1"/>
</dbReference>
<evidence type="ECO:0000256" key="7">
    <source>
        <dbReference type="ARBA" id="ARBA00022840"/>
    </source>
</evidence>
<dbReference type="GO" id="GO:0005886">
    <property type="term" value="C:plasma membrane"/>
    <property type="evidence" value="ECO:0007669"/>
    <property type="project" value="UniProtKB-SubCell"/>
</dbReference>
<keyword evidence="4" id="KW-0732">Signal</keyword>
<dbReference type="InterPro" id="IPR003961">
    <property type="entry name" value="FN3_dom"/>
</dbReference>
<dbReference type="OrthoDB" id="4062651at2759"/>
<comment type="caution">
    <text evidence="14">The sequence shown here is derived from an EMBL/GenBank/DDBJ whole genome shotgun (WGS) entry which is preliminary data.</text>
</comment>
<keyword evidence="5" id="KW-0677">Repeat</keyword>
<dbReference type="Proteomes" id="UP000570288">
    <property type="component" value="Unassembled WGS sequence"/>
</dbReference>
<dbReference type="AlphaFoldDB" id="A0A7L2R6Q2"/>
<comment type="subcellular location">
    <subcellularLocation>
        <location evidence="1">Cell membrane</location>
        <topology evidence="1">Single-pass type I membrane protein</topology>
    </subcellularLocation>
</comment>
<dbReference type="SUPFAM" id="SSF49265">
    <property type="entry name" value="Fibronectin type III"/>
    <property type="match status" value="1"/>
</dbReference>
<keyword evidence="15" id="KW-1185">Reference proteome</keyword>
<dbReference type="Gene3D" id="2.60.40.1770">
    <property type="entry name" value="ephrin a2 ectodomain"/>
    <property type="match status" value="1"/>
</dbReference>
<keyword evidence="9" id="KW-1133">Transmembrane helix</keyword>
<accession>A0A7L2R6Q2</accession>
<keyword evidence="3" id="KW-0812">Transmembrane</keyword>
<keyword evidence="7" id="KW-0067">ATP-binding</keyword>
<evidence type="ECO:0000256" key="9">
    <source>
        <dbReference type="ARBA" id="ARBA00022989"/>
    </source>
</evidence>
<dbReference type="SMART" id="SM01411">
    <property type="entry name" value="Ephrin_rec_like"/>
    <property type="match status" value="1"/>
</dbReference>
<keyword evidence="12" id="KW-0325">Glycoprotein</keyword>
<dbReference type="PROSITE" id="PS00791">
    <property type="entry name" value="RECEPTOR_TYR_KIN_V_2"/>
    <property type="match status" value="1"/>
</dbReference>
<evidence type="ECO:0000256" key="11">
    <source>
        <dbReference type="ARBA" id="ARBA00023170"/>
    </source>
</evidence>
<dbReference type="CDD" id="cd00063">
    <property type="entry name" value="FN3"/>
    <property type="match status" value="2"/>
</dbReference>
<dbReference type="SMART" id="SM00060">
    <property type="entry name" value="FN3"/>
    <property type="match status" value="1"/>
</dbReference>
<dbReference type="InterPro" id="IPR013783">
    <property type="entry name" value="Ig-like_fold"/>
</dbReference>
<evidence type="ECO:0000256" key="3">
    <source>
        <dbReference type="ARBA" id="ARBA00022692"/>
    </source>
</evidence>
<dbReference type="GO" id="GO:0005005">
    <property type="term" value="F:transmembrane-ephrin receptor activity"/>
    <property type="evidence" value="ECO:0007669"/>
    <property type="project" value="TreeGrafter"/>
</dbReference>
<evidence type="ECO:0000313" key="14">
    <source>
        <dbReference type="EMBL" id="NXS04759.1"/>
    </source>
</evidence>
<dbReference type="FunFam" id="2.10.50.10:FF:000001">
    <property type="entry name" value="Ephrin type-A receptor 5"/>
    <property type="match status" value="1"/>
</dbReference>
<dbReference type="EMBL" id="VYZR01375203">
    <property type="protein sequence ID" value="NXS04759.1"/>
    <property type="molecule type" value="Genomic_DNA"/>
</dbReference>
<dbReference type="SUPFAM" id="SSF57184">
    <property type="entry name" value="Growth factor receptor domain"/>
    <property type="match status" value="1"/>
</dbReference>
<evidence type="ECO:0000256" key="4">
    <source>
        <dbReference type="ARBA" id="ARBA00022729"/>
    </source>
</evidence>
<evidence type="ECO:0000256" key="12">
    <source>
        <dbReference type="ARBA" id="ARBA00023180"/>
    </source>
</evidence>
<evidence type="ECO:0000256" key="5">
    <source>
        <dbReference type="ARBA" id="ARBA00022737"/>
    </source>
</evidence>
<keyword evidence="8" id="KW-0130">Cell adhesion</keyword>
<dbReference type="InterPro" id="IPR050449">
    <property type="entry name" value="Ephrin_rcpt_TKs"/>
</dbReference>
<feature type="domain" description="Fibronectin type-III" evidence="13">
    <location>
        <begin position="85"/>
        <end position="197"/>
    </location>
</feature>
<dbReference type="InterPro" id="IPR009030">
    <property type="entry name" value="Growth_fac_rcpt_cys_sf"/>
</dbReference>
<dbReference type="PANTHER" id="PTHR46877">
    <property type="entry name" value="EPH RECEPTOR A5"/>
    <property type="match status" value="1"/>
</dbReference>
<evidence type="ECO:0000313" key="15">
    <source>
        <dbReference type="Proteomes" id="UP000570288"/>
    </source>
</evidence>
<reference evidence="14 15" key="1">
    <citation type="submission" date="2019-09" db="EMBL/GenBank/DDBJ databases">
        <title>Bird 10,000 Genomes (B10K) Project - Family phase.</title>
        <authorList>
            <person name="Zhang G."/>
        </authorList>
    </citation>
    <scope>NUCLEOTIDE SEQUENCE [LARGE SCALE GENOMIC DNA]</scope>
    <source>
        <strain evidence="14">B10K-DU-002-81</strain>
    </source>
</reference>
<evidence type="ECO:0000256" key="8">
    <source>
        <dbReference type="ARBA" id="ARBA00022889"/>
    </source>
</evidence>
<feature type="domain" description="Fibronectin type-III" evidence="13">
    <location>
        <begin position="198"/>
        <end position="239"/>
    </location>
</feature>
<dbReference type="InterPro" id="IPR001426">
    <property type="entry name" value="Tyr_kinase_rcpt_V_CS"/>
</dbReference>
<dbReference type="Pfam" id="PF00041">
    <property type="entry name" value="fn3"/>
    <property type="match status" value="1"/>
</dbReference>
<evidence type="ECO:0000256" key="1">
    <source>
        <dbReference type="ARBA" id="ARBA00004251"/>
    </source>
</evidence>
<dbReference type="Gene3D" id="2.10.50.10">
    <property type="entry name" value="Tumor Necrosis Factor Receptor, subunit A, domain 2"/>
    <property type="match status" value="1"/>
</dbReference>
<dbReference type="InterPro" id="IPR036116">
    <property type="entry name" value="FN3_sf"/>
</dbReference>
<proteinExistence type="predicted"/>
<evidence type="ECO:0000256" key="6">
    <source>
        <dbReference type="ARBA" id="ARBA00022741"/>
    </source>
</evidence>
<dbReference type="GO" id="GO:0007411">
    <property type="term" value="P:axon guidance"/>
    <property type="evidence" value="ECO:0007669"/>
    <property type="project" value="TreeGrafter"/>
</dbReference>
<evidence type="ECO:0000256" key="2">
    <source>
        <dbReference type="ARBA" id="ARBA00022475"/>
    </source>
</evidence>
<keyword evidence="6" id="KW-0547">Nucleotide-binding</keyword>
<dbReference type="Pfam" id="PF25599">
    <property type="entry name" value="Ephrin_CRD"/>
    <property type="match status" value="1"/>
</dbReference>
<protein>
    <submittedName>
        <fullName evidence="14">EPHA2 protein</fullName>
    </submittedName>
</protein>
<dbReference type="GO" id="GO:0007155">
    <property type="term" value="P:cell adhesion"/>
    <property type="evidence" value="ECO:0007669"/>
    <property type="project" value="UniProtKB-KW"/>
</dbReference>
<keyword evidence="11" id="KW-0675">Receptor</keyword>
<dbReference type="FunFam" id="2.60.40.10:FF:000059">
    <property type="entry name" value="Ephrin type-A receptor 6"/>
    <property type="match status" value="1"/>
</dbReference>
<dbReference type="GO" id="GO:0030425">
    <property type="term" value="C:dendrite"/>
    <property type="evidence" value="ECO:0007669"/>
    <property type="project" value="TreeGrafter"/>
</dbReference>
<keyword evidence="2" id="KW-1003">Cell membrane</keyword>
<dbReference type="Gene3D" id="2.60.40.10">
    <property type="entry name" value="Immunoglobulins"/>
    <property type="match status" value="1"/>
</dbReference>
<feature type="non-terminal residue" evidence="14">
    <location>
        <position position="1"/>
    </location>
</feature>
<evidence type="ECO:0000259" key="13">
    <source>
        <dbReference type="PROSITE" id="PS50853"/>
    </source>
</evidence>
<feature type="non-terminal residue" evidence="14">
    <location>
        <position position="239"/>
    </location>
</feature>
<organism evidence="14 15">
    <name type="scientific">Oxylabes madagascariensis</name>
    <name type="common">white-throated Oxylabes</name>
    <dbReference type="NCBI Taxonomy" id="98144"/>
    <lineage>
        <taxon>Eukaryota</taxon>
        <taxon>Metazoa</taxon>
        <taxon>Chordata</taxon>
        <taxon>Craniata</taxon>
        <taxon>Vertebrata</taxon>
        <taxon>Euteleostomi</taxon>
        <taxon>Archelosauria</taxon>
        <taxon>Archosauria</taxon>
        <taxon>Dinosauria</taxon>
        <taxon>Saurischia</taxon>
        <taxon>Theropoda</taxon>
        <taxon>Coelurosauria</taxon>
        <taxon>Aves</taxon>
        <taxon>Neognathae</taxon>
        <taxon>Neoaves</taxon>
        <taxon>Telluraves</taxon>
        <taxon>Australaves</taxon>
        <taxon>Passeriformes</taxon>
        <taxon>Sylvioidea</taxon>
        <taxon>Timaliidae</taxon>
        <taxon>Oxylabes</taxon>
    </lineage>
</organism>
<name>A0A7L2R6Q2_9PASS</name>